<dbReference type="KEGG" id="vg:29125352"/>
<organism evidence="1 2">
    <name type="scientific">Bacillus phage SP-15</name>
    <dbReference type="NCBI Taxonomy" id="1792032"/>
    <lineage>
        <taxon>Viruses</taxon>
        <taxon>Duplodnaviria</taxon>
        <taxon>Heunggongvirae</taxon>
        <taxon>Uroviricota</taxon>
        <taxon>Caudoviricetes</taxon>
        <taxon>Thornevirus</taxon>
        <taxon>Thornevirus SP15</taxon>
    </lineage>
</organism>
<protein>
    <submittedName>
        <fullName evidence="1">Uncharacterized protein</fullName>
    </submittedName>
</protein>
<dbReference type="RefSeq" id="YP_009302572.1">
    <property type="nucleotide sequence ID" value="NC_031245.1"/>
</dbReference>
<evidence type="ECO:0000313" key="1">
    <source>
        <dbReference type="EMBL" id="AMM44983.1"/>
    </source>
</evidence>
<keyword evidence="2" id="KW-1185">Reference proteome</keyword>
<name>A0A127AWL9_9CAUD</name>
<proteinExistence type="predicted"/>
<evidence type="ECO:0000313" key="2">
    <source>
        <dbReference type="Proteomes" id="UP000203261"/>
    </source>
</evidence>
<sequence>MQRCSYCNKPDPTVDRHLFDGMCSSCTNRALDDPSVSRQAEENNKKLTTQY</sequence>
<accession>A0A127AWL9</accession>
<gene>
    <name evidence="1" type="ORF">SP15_184A</name>
</gene>
<reference evidence="1 2" key="1">
    <citation type="submission" date="2015-08" db="EMBL/GenBank/DDBJ databases">
        <authorList>
            <person name="Babu N.S."/>
            <person name="Beckwith C.J."/>
            <person name="Beseler K.G."/>
            <person name="Brison A."/>
            <person name="Carone J.V."/>
            <person name="Caskin T.P."/>
            <person name="Diamond M."/>
            <person name="Durham M.E."/>
            <person name="Foxe J.M."/>
            <person name="Go M."/>
            <person name="Henderson B.A."/>
            <person name="Jones I.B."/>
            <person name="McGettigan J.A."/>
            <person name="Micheletti S.J."/>
            <person name="Nasrallah M.E."/>
            <person name="Ortiz D."/>
            <person name="Piller C.R."/>
            <person name="Privatt S.R."/>
            <person name="Schneider S.L."/>
            <person name="Sharp S."/>
            <person name="Smith T.C."/>
            <person name="Stanton J.D."/>
            <person name="Ullery H.E."/>
            <person name="Wilson R.J."/>
            <person name="Serrano M.G."/>
            <person name="Buck G."/>
            <person name="Lee V."/>
            <person name="Wang Y."/>
            <person name="Carvalho R."/>
            <person name="Voegtly L."/>
            <person name="Shi R."/>
            <person name="Duckworth R."/>
            <person name="Johnson A."/>
            <person name="Loviza R."/>
            <person name="Walstead R."/>
            <person name="Shah Z."/>
            <person name="Kiflezghi M."/>
            <person name="Wade K."/>
            <person name="Ball S.L."/>
            <person name="Bradley K.W."/>
            <person name="Asai D.J."/>
            <person name="Bowman C.A."/>
            <person name="Russell D.A."/>
            <person name="Pope W.H."/>
            <person name="Jacobs-Sera D."/>
            <person name="Hendrix R.W."/>
            <person name="Hatfull G.F."/>
        </authorList>
    </citation>
    <scope>NUCLEOTIDE SEQUENCE [LARGE SCALE GENOMIC DNA]</scope>
</reference>
<dbReference type="EMBL" id="KT624200">
    <property type="protein sequence ID" value="AMM44983.1"/>
    <property type="molecule type" value="Genomic_DNA"/>
</dbReference>
<dbReference type="GeneID" id="29125352"/>
<dbReference type="Proteomes" id="UP000203261">
    <property type="component" value="Segment"/>
</dbReference>